<dbReference type="AlphaFoldDB" id="A0A0J1BEJ3"/>
<dbReference type="GeneID" id="28987825"/>
<feature type="region of interest" description="Disordered" evidence="1">
    <location>
        <begin position="132"/>
        <end position="185"/>
    </location>
</feature>
<dbReference type="Proteomes" id="UP000053611">
    <property type="component" value="Unassembled WGS sequence"/>
</dbReference>
<feature type="compositionally biased region" description="Pro residues" evidence="1">
    <location>
        <begin position="159"/>
        <end position="170"/>
    </location>
</feature>
<evidence type="ECO:0000256" key="1">
    <source>
        <dbReference type="SAM" id="MobiDB-lite"/>
    </source>
</evidence>
<dbReference type="RefSeq" id="XP_018283030.1">
    <property type="nucleotide sequence ID" value="XM_018427222.1"/>
</dbReference>
<gene>
    <name evidence="2" type="ORF">CC85DRAFT_5183</name>
</gene>
<proteinExistence type="predicted"/>
<sequence>MHDGHKWRAATNRVGALSFTATMTSSTIPSFTLGRVLKLGSLAGLTYAAFETARLNYRYPLHVGSSAPPSSAALWPAGLGAIYEIRALTRIPRGADPRETLLNAFYDTWTLRVEAFIYRKFGAEWVIEPPPASASSLAQPQRAPVKLEPPDREFASRPPAAPYTPPPTPASPGTTTPTPETLPTGYASGLFPVLGRTAESTMVFWGSINNTGGAQLLTCTRVPNSRSDEVQISFGCAETPFLKEGTVIGWVGTTFHRMYMRFLVDRAARRMEKWAGTADSRQ</sequence>
<name>A0A0J1BEJ3_9TREE</name>
<feature type="compositionally biased region" description="Low complexity" evidence="1">
    <location>
        <begin position="171"/>
        <end position="184"/>
    </location>
</feature>
<feature type="compositionally biased region" description="Low complexity" evidence="1">
    <location>
        <begin position="133"/>
        <end position="144"/>
    </location>
</feature>
<organism evidence="2 3">
    <name type="scientific">Cutaneotrichosporon oleaginosum</name>
    <dbReference type="NCBI Taxonomy" id="879819"/>
    <lineage>
        <taxon>Eukaryota</taxon>
        <taxon>Fungi</taxon>
        <taxon>Dikarya</taxon>
        <taxon>Basidiomycota</taxon>
        <taxon>Agaricomycotina</taxon>
        <taxon>Tremellomycetes</taxon>
        <taxon>Trichosporonales</taxon>
        <taxon>Trichosporonaceae</taxon>
        <taxon>Cutaneotrichosporon</taxon>
    </lineage>
</organism>
<dbReference type="OrthoDB" id="10660959at2759"/>
<evidence type="ECO:0000313" key="2">
    <source>
        <dbReference type="EMBL" id="KLT46539.1"/>
    </source>
</evidence>
<evidence type="ECO:0000313" key="3">
    <source>
        <dbReference type="Proteomes" id="UP000053611"/>
    </source>
</evidence>
<reference evidence="2 3" key="1">
    <citation type="submission" date="2015-03" db="EMBL/GenBank/DDBJ databases">
        <title>Genomics and transcriptomics of the oil-accumulating basidiomycete yeast T. oleaginosus allow insights into substrate utilization and the diverse evolutionary trajectories of mating systems in fungi.</title>
        <authorList>
            <consortium name="DOE Joint Genome Institute"/>
            <person name="Kourist R."/>
            <person name="Kracht O."/>
            <person name="Bracharz F."/>
            <person name="Lipzen A."/>
            <person name="Nolan M."/>
            <person name="Ohm R."/>
            <person name="Grigoriev I."/>
            <person name="Sun S."/>
            <person name="Heitman J."/>
            <person name="Bruck T."/>
            <person name="Nowrousian M."/>
        </authorList>
    </citation>
    <scope>NUCLEOTIDE SEQUENCE [LARGE SCALE GENOMIC DNA]</scope>
    <source>
        <strain evidence="2 3">IBC0246</strain>
    </source>
</reference>
<keyword evidence="3" id="KW-1185">Reference proteome</keyword>
<accession>A0A0J1BEJ3</accession>
<dbReference type="EMBL" id="KQ087177">
    <property type="protein sequence ID" value="KLT46539.1"/>
    <property type="molecule type" value="Genomic_DNA"/>
</dbReference>
<protein>
    <submittedName>
        <fullName evidence="2">Uncharacterized protein</fullName>
    </submittedName>
</protein>